<gene>
    <name evidence="2" type="ORF">LZ536_06950</name>
</gene>
<dbReference type="InterPro" id="IPR029068">
    <property type="entry name" value="Glyas_Bleomycin-R_OHBP_Dase"/>
</dbReference>
<dbReference type="PANTHER" id="PTHR33993:SF14">
    <property type="entry name" value="GB|AAF24581.1"/>
    <property type="match status" value="1"/>
</dbReference>
<organism evidence="2 3">
    <name type="scientific">Sphingomonas alba</name>
    <dbReference type="NCBI Taxonomy" id="2908208"/>
    <lineage>
        <taxon>Bacteria</taxon>
        <taxon>Pseudomonadati</taxon>
        <taxon>Pseudomonadota</taxon>
        <taxon>Alphaproteobacteria</taxon>
        <taxon>Sphingomonadales</taxon>
        <taxon>Sphingomonadaceae</taxon>
        <taxon>Sphingomonas</taxon>
    </lineage>
</organism>
<name>A0ABT0RM06_9SPHN</name>
<protein>
    <submittedName>
        <fullName evidence="2">VOC family protein</fullName>
    </submittedName>
</protein>
<dbReference type="PANTHER" id="PTHR33993">
    <property type="entry name" value="GLYOXALASE-RELATED"/>
    <property type="match status" value="1"/>
</dbReference>
<dbReference type="InterPro" id="IPR004360">
    <property type="entry name" value="Glyas_Fos-R_dOase_dom"/>
</dbReference>
<keyword evidence="3" id="KW-1185">Reference proteome</keyword>
<reference evidence="2" key="1">
    <citation type="submission" date="2022-05" db="EMBL/GenBank/DDBJ databases">
        <authorList>
            <person name="Jo J.-H."/>
            <person name="Im W.-T."/>
        </authorList>
    </citation>
    <scope>NUCLEOTIDE SEQUENCE</scope>
    <source>
        <strain evidence="2">SE158</strain>
    </source>
</reference>
<evidence type="ECO:0000313" key="3">
    <source>
        <dbReference type="Proteomes" id="UP001165363"/>
    </source>
</evidence>
<accession>A0ABT0RM06</accession>
<dbReference type="Proteomes" id="UP001165363">
    <property type="component" value="Unassembled WGS sequence"/>
</dbReference>
<dbReference type="InterPro" id="IPR052164">
    <property type="entry name" value="Anthracycline_SecMetBiosynth"/>
</dbReference>
<dbReference type="SUPFAM" id="SSF54593">
    <property type="entry name" value="Glyoxalase/Bleomycin resistance protein/Dihydroxybiphenyl dioxygenase"/>
    <property type="match status" value="2"/>
</dbReference>
<comment type="caution">
    <text evidence="2">The sequence shown here is derived from an EMBL/GenBank/DDBJ whole genome shotgun (WGS) entry which is preliminary data.</text>
</comment>
<feature type="domain" description="VOC" evidence="1">
    <location>
        <begin position="163"/>
        <end position="277"/>
    </location>
</feature>
<evidence type="ECO:0000259" key="1">
    <source>
        <dbReference type="PROSITE" id="PS51819"/>
    </source>
</evidence>
<evidence type="ECO:0000313" key="2">
    <source>
        <dbReference type="EMBL" id="MCL6683635.1"/>
    </source>
</evidence>
<feature type="domain" description="VOC" evidence="1">
    <location>
        <begin position="23"/>
        <end position="142"/>
    </location>
</feature>
<dbReference type="InterPro" id="IPR037523">
    <property type="entry name" value="VOC_core"/>
</dbReference>
<dbReference type="RefSeq" id="WP_249847685.1">
    <property type="nucleotide sequence ID" value="NZ_JAMGBD010000001.1"/>
</dbReference>
<dbReference type="Gene3D" id="3.10.180.10">
    <property type="entry name" value="2,3-Dihydroxybiphenyl 1,2-Dioxygenase, domain 1"/>
    <property type="match status" value="2"/>
</dbReference>
<dbReference type="EMBL" id="JAMGBD010000001">
    <property type="protein sequence ID" value="MCL6683635.1"/>
    <property type="molecule type" value="Genomic_DNA"/>
</dbReference>
<dbReference type="PROSITE" id="PS51819">
    <property type="entry name" value="VOC"/>
    <property type="match status" value="2"/>
</dbReference>
<dbReference type="CDD" id="cd07247">
    <property type="entry name" value="SgaA_N_like"/>
    <property type="match status" value="2"/>
</dbReference>
<proteinExistence type="predicted"/>
<dbReference type="Pfam" id="PF00903">
    <property type="entry name" value="Glyoxalase"/>
    <property type="match status" value="1"/>
</dbReference>
<sequence>MSDVRTEAGPAPATQRPSEDQGAMIWYELMTTDPAGAGAFYEAVVPGWKFSQSMPGPVEYRMIGRSDGGNAGGVLKIDQAMIDHGAKPIWLGYVCVDDVDAIVSEILRRGGKALMAGADIPNVGRITMVTDPQGYPFYVMKPTPPASDPNAKSDVFSPDAEQRVSWNELSTSDPAAARKFYGELFGWGSDEFMDMGEYGEYRFFNRGETRIGALCGIMPGGEGGWRYYVRVPSISASIEAVKANGGTVSIGPHQVPTGDHIIIGSDPQGATFALVGKL</sequence>